<evidence type="ECO:0000313" key="2">
    <source>
        <dbReference type="EMBL" id="CAF1051732.1"/>
    </source>
</evidence>
<evidence type="ECO:0000313" key="6">
    <source>
        <dbReference type="Proteomes" id="UP000663829"/>
    </source>
</evidence>
<evidence type="ECO:0000256" key="1">
    <source>
        <dbReference type="SAM" id="MobiDB-lite"/>
    </source>
</evidence>
<reference evidence="3" key="1">
    <citation type="submission" date="2021-02" db="EMBL/GenBank/DDBJ databases">
        <authorList>
            <person name="Nowell W R."/>
        </authorList>
    </citation>
    <scope>NUCLEOTIDE SEQUENCE</scope>
</reference>
<dbReference type="Proteomes" id="UP000677228">
    <property type="component" value="Unassembled WGS sequence"/>
</dbReference>
<gene>
    <name evidence="3" type="ORF">GPM918_LOCUS26099</name>
    <name evidence="2" type="ORF">OVA965_LOCUS16974</name>
    <name evidence="5" type="ORF">SRO942_LOCUS26188</name>
    <name evidence="4" type="ORF">TMI583_LOCUS16984</name>
</gene>
<feature type="region of interest" description="Disordered" evidence="1">
    <location>
        <begin position="1"/>
        <end position="47"/>
    </location>
</feature>
<dbReference type="Proteomes" id="UP000663829">
    <property type="component" value="Unassembled WGS sequence"/>
</dbReference>
<dbReference type="EMBL" id="CAJOBC010014257">
    <property type="protein sequence ID" value="CAF4019110.1"/>
    <property type="molecule type" value="Genomic_DNA"/>
</dbReference>
<evidence type="ECO:0000313" key="5">
    <source>
        <dbReference type="EMBL" id="CAF4019110.1"/>
    </source>
</evidence>
<sequence length="68" mass="7844">MALSAAEKNKRLREKQKATGQHDSIKKKDRQRKKLAHSNLSPKHLAELRLKQNANLRKLCTKSKQTLV</sequence>
<keyword evidence="6" id="KW-1185">Reference proteome</keyword>
<evidence type="ECO:0000313" key="4">
    <source>
        <dbReference type="EMBL" id="CAF3818399.1"/>
    </source>
</evidence>
<dbReference type="EMBL" id="CAJNOK010008016">
    <property type="protein sequence ID" value="CAF1051732.1"/>
    <property type="molecule type" value="Genomic_DNA"/>
</dbReference>
<dbReference type="EMBL" id="CAJOBA010008028">
    <property type="protein sequence ID" value="CAF3818399.1"/>
    <property type="molecule type" value="Genomic_DNA"/>
</dbReference>
<comment type="caution">
    <text evidence="3">The sequence shown here is derived from an EMBL/GenBank/DDBJ whole genome shotgun (WGS) entry which is preliminary data.</text>
</comment>
<accession>A0A814ZYN6</accession>
<protein>
    <submittedName>
        <fullName evidence="3">Uncharacterized protein</fullName>
    </submittedName>
</protein>
<dbReference type="EMBL" id="CAJNOQ010010381">
    <property type="protein sequence ID" value="CAF1250259.1"/>
    <property type="molecule type" value="Genomic_DNA"/>
</dbReference>
<feature type="compositionally biased region" description="Basic residues" evidence="1">
    <location>
        <begin position="25"/>
        <end position="36"/>
    </location>
</feature>
<dbReference type="AlphaFoldDB" id="A0A814ZYN6"/>
<evidence type="ECO:0000313" key="3">
    <source>
        <dbReference type="EMBL" id="CAF1250259.1"/>
    </source>
</evidence>
<name>A0A814ZYN6_9BILA</name>
<organism evidence="3 6">
    <name type="scientific">Didymodactylos carnosus</name>
    <dbReference type="NCBI Taxonomy" id="1234261"/>
    <lineage>
        <taxon>Eukaryota</taxon>
        <taxon>Metazoa</taxon>
        <taxon>Spiralia</taxon>
        <taxon>Gnathifera</taxon>
        <taxon>Rotifera</taxon>
        <taxon>Eurotatoria</taxon>
        <taxon>Bdelloidea</taxon>
        <taxon>Philodinida</taxon>
        <taxon>Philodinidae</taxon>
        <taxon>Didymodactylos</taxon>
    </lineage>
</organism>
<dbReference type="Proteomes" id="UP000681722">
    <property type="component" value="Unassembled WGS sequence"/>
</dbReference>
<proteinExistence type="predicted"/>
<dbReference type="Proteomes" id="UP000682733">
    <property type="component" value="Unassembled WGS sequence"/>
</dbReference>